<keyword evidence="11" id="KW-0472">Membrane</keyword>
<keyword evidence="14" id="KW-1185">Reference proteome</keyword>
<keyword evidence="4" id="KW-0863">Zinc-finger</keyword>
<comment type="similarity">
    <text evidence="2">Belongs to the nuclear hormone receptor family.</text>
</comment>
<dbReference type="GO" id="GO:0008270">
    <property type="term" value="F:zinc ion binding"/>
    <property type="evidence" value="ECO:0007669"/>
    <property type="project" value="UniProtKB-KW"/>
</dbReference>
<keyword evidence="5" id="KW-0862">Zinc</keyword>
<keyword evidence="9" id="KW-0675">Receptor</keyword>
<protein>
    <submittedName>
        <fullName evidence="15">Mitochondrial import inner membrane translocase subunit TIM17</fullName>
    </submittedName>
</protein>
<keyword evidence="10" id="KW-0539">Nucleus</keyword>
<feature type="transmembrane region" description="Helical" evidence="11">
    <location>
        <begin position="680"/>
        <end position="701"/>
    </location>
</feature>
<evidence type="ECO:0000313" key="14">
    <source>
        <dbReference type="Proteomes" id="UP000035681"/>
    </source>
</evidence>
<dbReference type="InterPro" id="IPR001628">
    <property type="entry name" value="Znf_hrmn_rcpt"/>
</dbReference>
<dbReference type="PROSITE" id="PS51030">
    <property type="entry name" value="NUCLEAR_REC_DBD_2"/>
    <property type="match status" value="1"/>
</dbReference>
<dbReference type="PRINTS" id="PR00047">
    <property type="entry name" value="STROIDFINGER"/>
</dbReference>
<dbReference type="PRINTS" id="PR00398">
    <property type="entry name" value="STRDHORMONER"/>
</dbReference>
<name>A0AAF5DH49_STRER</name>
<evidence type="ECO:0000256" key="1">
    <source>
        <dbReference type="ARBA" id="ARBA00004123"/>
    </source>
</evidence>
<evidence type="ECO:0000259" key="13">
    <source>
        <dbReference type="PROSITE" id="PS51843"/>
    </source>
</evidence>
<dbReference type="InterPro" id="IPR013088">
    <property type="entry name" value="Znf_NHR/GATA"/>
</dbReference>
<comment type="subcellular location">
    <subcellularLocation>
        <location evidence="1">Nucleus</location>
    </subcellularLocation>
</comment>
<dbReference type="WBParaSite" id="TCONS_00012069.p1">
    <property type="protein sequence ID" value="TCONS_00012069.p1"/>
    <property type="gene ID" value="XLOC_007367"/>
</dbReference>
<keyword evidence="6" id="KW-0805">Transcription regulation</keyword>
<organism evidence="14 15">
    <name type="scientific">Strongyloides stercoralis</name>
    <name type="common">Threadworm</name>
    <dbReference type="NCBI Taxonomy" id="6248"/>
    <lineage>
        <taxon>Eukaryota</taxon>
        <taxon>Metazoa</taxon>
        <taxon>Ecdysozoa</taxon>
        <taxon>Nematoda</taxon>
        <taxon>Chromadorea</taxon>
        <taxon>Rhabditida</taxon>
        <taxon>Tylenchina</taxon>
        <taxon>Panagrolaimomorpha</taxon>
        <taxon>Strongyloidoidea</taxon>
        <taxon>Strongyloididae</taxon>
        <taxon>Strongyloides</taxon>
    </lineage>
</organism>
<dbReference type="PANTHER" id="PTHR46397">
    <property type="entry name" value="NUCLEAR HORMONE RECEPTOR FAMILY-RELATED"/>
    <property type="match status" value="1"/>
</dbReference>
<dbReference type="AlphaFoldDB" id="A0AAF5DH49"/>
<feature type="domain" description="Nuclear receptor" evidence="12">
    <location>
        <begin position="75"/>
        <end position="150"/>
    </location>
</feature>
<keyword evidence="7" id="KW-0238">DNA-binding</keyword>
<evidence type="ECO:0000256" key="3">
    <source>
        <dbReference type="ARBA" id="ARBA00022723"/>
    </source>
</evidence>
<dbReference type="Pfam" id="PF00105">
    <property type="entry name" value="zf-C4"/>
    <property type="match status" value="1"/>
</dbReference>
<dbReference type="PANTHER" id="PTHR46397:SF5">
    <property type="entry name" value="NUCLEAR HORMONE RECEPTOR FAMILY MEMBER NHR-20"/>
    <property type="match status" value="1"/>
</dbReference>
<evidence type="ECO:0000256" key="5">
    <source>
        <dbReference type="ARBA" id="ARBA00022833"/>
    </source>
</evidence>
<keyword evidence="3" id="KW-0479">Metal-binding</keyword>
<dbReference type="InterPro" id="IPR000536">
    <property type="entry name" value="Nucl_hrmn_rcpt_lig-bd"/>
</dbReference>
<feature type="domain" description="NR LBD" evidence="13">
    <location>
        <begin position="300"/>
        <end position="569"/>
    </location>
</feature>
<sequence>MNNRIVIGESSNNIIEKGNTIFINDGNLKKYEIIREVQTTTNYDYLHKSSNNRPPIKRVFQILETDITDNNSKDFSKCLICDAPSSGFHFNAPSCSACAAYFRRTVTLNRVYVCQQNNNCKVFYALRVICKACRYKKCLEAGMDRNAVQPRRECNFGRRKFAYKTKIIEATDHVEIGSLEGEFHTNKIEETNITEVKNQNHVIPAFNSNLYLTSPNHILEKEKSVFNKESHYFCSQTPIPSVANYHYPFYKPNNNCITNNSFNIQSCSNTTFNQNQNQVDDIIPNNVNNNFNIGSLKNEKLYSVIEDLMEEEKKTRERRRILFCSKSKFEELFKEKDVLITFTSVDIRPMKFSKIRKELRSMVLIIFEWTRSRKFWKYLSVSDQICLLKRTVLHHTILDPAYLTAKIGYPSKFIMSNGMYVSINPDKNNEGWEDEPEINSSMKKSLYISLMNQVIDTLVIPLIDLNITSTELIFLKALVSWKNSGLHVLSSDATYFLEKETEKICKELYKHYQIQGMKEDEISIRMGNIFLLIGNIYTLGMHTIESHVKISFFDLWELDSMILRLITKIFIINKFPYRIGDDMGSGFTMGLIGGSIFHSIAGFRKATDRPKLESAIQNVRKKASLTGVQFAAWGGMFSVCDCTLAAVRKKEDPFNTIVSGGLTGALLSCRSGPAIMASSAFLGAAVLAMIEGVGVVISWYAGQMHDPTAMHHQAEEIL</sequence>
<dbReference type="InterPro" id="IPR049636">
    <property type="entry name" value="HNF4-like_DBD"/>
</dbReference>
<evidence type="ECO:0000256" key="9">
    <source>
        <dbReference type="ARBA" id="ARBA00023170"/>
    </source>
</evidence>
<evidence type="ECO:0000256" key="10">
    <source>
        <dbReference type="ARBA" id="ARBA00023242"/>
    </source>
</evidence>
<dbReference type="CDD" id="cd06960">
    <property type="entry name" value="NR_DBD_HNF4A"/>
    <property type="match status" value="1"/>
</dbReference>
<evidence type="ECO:0000256" key="6">
    <source>
        <dbReference type="ARBA" id="ARBA00023015"/>
    </source>
</evidence>
<dbReference type="Proteomes" id="UP000035681">
    <property type="component" value="Unplaced"/>
</dbReference>
<keyword evidence="11" id="KW-1133">Transmembrane helix</keyword>
<evidence type="ECO:0000256" key="8">
    <source>
        <dbReference type="ARBA" id="ARBA00023163"/>
    </source>
</evidence>
<evidence type="ECO:0000256" key="11">
    <source>
        <dbReference type="SAM" id="Phobius"/>
    </source>
</evidence>
<dbReference type="SUPFAM" id="SSF57716">
    <property type="entry name" value="Glucocorticoid receptor-like (DNA-binding domain)"/>
    <property type="match status" value="1"/>
</dbReference>
<evidence type="ECO:0000256" key="2">
    <source>
        <dbReference type="ARBA" id="ARBA00005993"/>
    </source>
</evidence>
<dbReference type="InterPro" id="IPR001723">
    <property type="entry name" value="Nuclear_hrmn_rcpt"/>
</dbReference>
<evidence type="ECO:0000256" key="4">
    <source>
        <dbReference type="ARBA" id="ARBA00022771"/>
    </source>
</evidence>
<evidence type="ECO:0000313" key="15">
    <source>
        <dbReference type="WBParaSite" id="TCONS_00012069.p1"/>
    </source>
</evidence>
<accession>A0AAF5DH49</accession>
<dbReference type="GO" id="GO:0000978">
    <property type="term" value="F:RNA polymerase II cis-regulatory region sequence-specific DNA binding"/>
    <property type="evidence" value="ECO:0007669"/>
    <property type="project" value="InterPro"/>
</dbReference>
<dbReference type="Pfam" id="PF00104">
    <property type="entry name" value="Hormone_recep"/>
    <property type="match status" value="1"/>
</dbReference>
<keyword evidence="11" id="KW-0812">Transmembrane</keyword>
<dbReference type="PROSITE" id="PS51843">
    <property type="entry name" value="NR_LBD"/>
    <property type="match status" value="1"/>
</dbReference>
<keyword evidence="8" id="KW-0804">Transcription</keyword>
<dbReference type="Gene3D" id="3.30.50.10">
    <property type="entry name" value="Erythroid Transcription Factor GATA-1, subunit A"/>
    <property type="match status" value="1"/>
</dbReference>
<dbReference type="GO" id="GO:0003700">
    <property type="term" value="F:DNA-binding transcription factor activity"/>
    <property type="evidence" value="ECO:0007669"/>
    <property type="project" value="InterPro"/>
</dbReference>
<dbReference type="GO" id="GO:0005634">
    <property type="term" value="C:nucleus"/>
    <property type="evidence" value="ECO:0007669"/>
    <property type="project" value="UniProtKB-SubCell"/>
</dbReference>
<dbReference type="Pfam" id="PF02466">
    <property type="entry name" value="Tim17"/>
    <property type="match status" value="1"/>
</dbReference>
<dbReference type="SUPFAM" id="SSF48508">
    <property type="entry name" value="Nuclear receptor ligand-binding domain"/>
    <property type="match status" value="1"/>
</dbReference>
<evidence type="ECO:0000259" key="12">
    <source>
        <dbReference type="PROSITE" id="PS51030"/>
    </source>
</evidence>
<dbReference type="SMART" id="SM00430">
    <property type="entry name" value="HOLI"/>
    <property type="match status" value="1"/>
</dbReference>
<dbReference type="InterPro" id="IPR035500">
    <property type="entry name" value="NHR-like_dom_sf"/>
</dbReference>
<dbReference type="Gene3D" id="1.10.565.10">
    <property type="entry name" value="Retinoid X Receptor"/>
    <property type="match status" value="1"/>
</dbReference>
<proteinExistence type="inferred from homology"/>
<dbReference type="SMART" id="SM00399">
    <property type="entry name" value="ZnF_C4"/>
    <property type="match status" value="1"/>
</dbReference>
<evidence type="ECO:0000256" key="7">
    <source>
        <dbReference type="ARBA" id="ARBA00023125"/>
    </source>
</evidence>
<reference evidence="15" key="1">
    <citation type="submission" date="2024-02" db="UniProtKB">
        <authorList>
            <consortium name="WormBaseParasite"/>
        </authorList>
    </citation>
    <scope>IDENTIFICATION</scope>
</reference>